<dbReference type="FunFam" id="1.10.630.10:FF:000044">
    <property type="entry name" value="Cytochrome P450"/>
    <property type="match status" value="1"/>
</dbReference>
<evidence type="ECO:0000256" key="1">
    <source>
        <dbReference type="ARBA" id="ARBA00001971"/>
    </source>
</evidence>
<dbReference type="PRINTS" id="PR00463">
    <property type="entry name" value="EP450I"/>
</dbReference>
<name>A0AAE0A9F3_9ROSI</name>
<evidence type="ECO:0008006" key="17">
    <source>
        <dbReference type="Google" id="ProtNLM"/>
    </source>
</evidence>
<dbReference type="InterPro" id="IPR017972">
    <property type="entry name" value="Cyt_P450_CS"/>
</dbReference>
<evidence type="ECO:0000256" key="7">
    <source>
        <dbReference type="ARBA" id="ARBA00022989"/>
    </source>
</evidence>
<evidence type="ECO:0000256" key="6">
    <source>
        <dbReference type="ARBA" id="ARBA00022723"/>
    </source>
</evidence>
<dbReference type="SUPFAM" id="SSF48264">
    <property type="entry name" value="Cytochrome P450"/>
    <property type="match status" value="1"/>
</dbReference>
<dbReference type="Gene3D" id="1.10.630.10">
    <property type="entry name" value="Cytochrome P450"/>
    <property type="match status" value="1"/>
</dbReference>
<evidence type="ECO:0000313" key="15">
    <source>
        <dbReference type="EMBL" id="KAK3206492.1"/>
    </source>
</evidence>
<reference evidence="15" key="1">
    <citation type="journal article" date="2023" name="Plant J.">
        <title>Genome sequences and population genomics provide insights into the demographic history, inbreeding, and mutation load of two 'living fossil' tree species of Dipteronia.</title>
        <authorList>
            <person name="Feng Y."/>
            <person name="Comes H.P."/>
            <person name="Chen J."/>
            <person name="Zhu S."/>
            <person name="Lu R."/>
            <person name="Zhang X."/>
            <person name="Li P."/>
            <person name="Qiu J."/>
            <person name="Olsen K.M."/>
            <person name="Qiu Y."/>
        </authorList>
    </citation>
    <scope>NUCLEOTIDE SEQUENCE</scope>
    <source>
        <strain evidence="15">NBL</strain>
    </source>
</reference>
<feature type="binding site" description="axial binding residue" evidence="12">
    <location>
        <position position="456"/>
    </location>
    <ligand>
        <name>heme</name>
        <dbReference type="ChEBI" id="CHEBI:30413"/>
    </ligand>
    <ligandPart>
        <name>Fe</name>
        <dbReference type="ChEBI" id="CHEBI:18248"/>
    </ligandPart>
</feature>
<dbReference type="Proteomes" id="UP001281410">
    <property type="component" value="Unassembled WGS sequence"/>
</dbReference>
<evidence type="ECO:0000256" key="13">
    <source>
        <dbReference type="RuleBase" id="RU000461"/>
    </source>
</evidence>
<evidence type="ECO:0000256" key="8">
    <source>
        <dbReference type="ARBA" id="ARBA00023002"/>
    </source>
</evidence>
<keyword evidence="16" id="KW-1185">Reference proteome</keyword>
<comment type="cofactor">
    <cofactor evidence="1 12">
        <name>heme</name>
        <dbReference type="ChEBI" id="CHEBI:30413"/>
    </cofactor>
</comment>
<keyword evidence="11 14" id="KW-0472">Membrane</keyword>
<dbReference type="PRINTS" id="PR00385">
    <property type="entry name" value="P450"/>
</dbReference>
<evidence type="ECO:0000256" key="11">
    <source>
        <dbReference type="ARBA" id="ARBA00023136"/>
    </source>
</evidence>
<dbReference type="InterPro" id="IPR002401">
    <property type="entry name" value="Cyt_P450_E_grp-I"/>
</dbReference>
<keyword evidence="6 12" id="KW-0479">Metal-binding</keyword>
<keyword evidence="7 14" id="KW-1133">Transmembrane helix</keyword>
<sequence>METLTLLYTIVAVTSSYVLWFHLLSRRLSGPKVYPLVGSLPVLFVNRSRIHDWIASNLRSTGGSATYQTCTIAVPYLANKQGFYTVTCHPKNIEHILRTRFDNYPKGPKWQTAFHDLLGQGIFNSDGETWLIQRKTAALEFTTRTLRQAMDRWVNRTIKNRLWKILDQAADNNLSIDLQDLLLRLTFDNICGLTFGKDPETLSPELPENPFSVAFDTATEATLQRMLYPGFLWKFQKLFCVGAEKRLKKSLEVVENYMNDAIDARKEAPSDDLLSRFMKKRDVDGNFFPSSVLQRIALNFVLAGRDTSSVALSWFFWLVMNHPEVERKIITEISTVLKETRGSDVQKWIDEPLVFDEADKLMYLKAALAETLRLYPSVPQDFKYVVNDDVLPDGTFVPAGSTVTYSIYSVGRMKTIWGEDCMEFRPERWLSAKEDRFESPKDGYKFVAFNAGPRTCLGKDLAYLQMKSAASAVLLRYRLSPAPGHRVEQKMSLTLFMKDGLRVFLHPRTLAA</sequence>
<keyword evidence="9 12" id="KW-0408">Iron</keyword>
<evidence type="ECO:0000313" key="16">
    <source>
        <dbReference type="Proteomes" id="UP001281410"/>
    </source>
</evidence>
<dbReference type="Pfam" id="PF00067">
    <property type="entry name" value="p450"/>
    <property type="match status" value="1"/>
</dbReference>
<evidence type="ECO:0000256" key="2">
    <source>
        <dbReference type="ARBA" id="ARBA00004167"/>
    </source>
</evidence>
<dbReference type="EMBL" id="JANJYJ010000006">
    <property type="protein sequence ID" value="KAK3206492.1"/>
    <property type="molecule type" value="Genomic_DNA"/>
</dbReference>
<dbReference type="GO" id="GO:0005506">
    <property type="term" value="F:iron ion binding"/>
    <property type="evidence" value="ECO:0007669"/>
    <property type="project" value="InterPro"/>
</dbReference>
<dbReference type="GO" id="GO:0004497">
    <property type="term" value="F:monooxygenase activity"/>
    <property type="evidence" value="ECO:0007669"/>
    <property type="project" value="UniProtKB-KW"/>
</dbReference>
<dbReference type="AlphaFoldDB" id="A0AAE0A9F3"/>
<proteinExistence type="inferred from homology"/>
<comment type="similarity">
    <text evidence="3 13">Belongs to the cytochrome P450 family.</text>
</comment>
<evidence type="ECO:0000256" key="4">
    <source>
        <dbReference type="ARBA" id="ARBA00022617"/>
    </source>
</evidence>
<evidence type="ECO:0000256" key="12">
    <source>
        <dbReference type="PIRSR" id="PIRSR602401-1"/>
    </source>
</evidence>
<feature type="transmembrane region" description="Helical" evidence="14">
    <location>
        <begin position="6"/>
        <end position="24"/>
    </location>
</feature>
<dbReference type="PROSITE" id="PS00086">
    <property type="entry name" value="CYTOCHROME_P450"/>
    <property type="match status" value="1"/>
</dbReference>
<dbReference type="GO" id="GO:0016705">
    <property type="term" value="F:oxidoreductase activity, acting on paired donors, with incorporation or reduction of molecular oxygen"/>
    <property type="evidence" value="ECO:0007669"/>
    <property type="project" value="InterPro"/>
</dbReference>
<gene>
    <name evidence="15" type="ORF">Dsin_020538</name>
</gene>
<dbReference type="GO" id="GO:0020037">
    <property type="term" value="F:heme binding"/>
    <property type="evidence" value="ECO:0007669"/>
    <property type="project" value="InterPro"/>
</dbReference>
<dbReference type="InterPro" id="IPR001128">
    <property type="entry name" value="Cyt_P450"/>
</dbReference>
<evidence type="ECO:0000256" key="10">
    <source>
        <dbReference type="ARBA" id="ARBA00023033"/>
    </source>
</evidence>
<keyword evidence="10 13" id="KW-0503">Monooxygenase</keyword>
<accession>A0AAE0A9F3</accession>
<evidence type="ECO:0000256" key="14">
    <source>
        <dbReference type="SAM" id="Phobius"/>
    </source>
</evidence>
<dbReference type="PANTHER" id="PTHR24296">
    <property type="entry name" value="CYTOCHROME P450"/>
    <property type="match status" value="1"/>
</dbReference>
<dbReference type="InterPro" id="IPR036396">
    <property type="entry name" value="Cyt_P450_sf"/>
</dbReference>
<evidence type="ECO:0000256" key="5">
    <source>
        <dbReference type="ARBA" id="ARBA00022692"/>
    </source>
</evidence>
<keyword evidence="4 12" id="KW-0349">Heme</keyword>
<keyword evidence="8 13" id="KW-0560">Oxidoreductase</keyword>
<evidence type="ECO:0000256" key="9">
    <source>
        <dbReference type="ARBA" id="ARBA00023004"/>
    </source>
</evidence>
<protein>
    <recommendedName>
        <fullName evidence="17">Cytochrome P450</fullName>
    </recommendedName>
</protein>
<keyword evidence="5 14" id="KW-0812">Transmembrane</keyword>
<dbReference type="CDD" id="cd11064">
    <property type="entry name" value="CYP86A"/>
    <property type="match status" value="1"/>
</dbReference>
<dbReference type="GO" id="GO:0016020">
    <property type="term" value="C:membrane"/>
    <property type="evidence" value="ECO:0007669"/>
    <property type="project" value="UniProtKB-SubCell"/>
</dbReference>
<comment type="caution">
    <text evidence="15">The sequence shown here is derived from an EMBL/GenBank/DDBJ whole genome shotgun (WGS) entry which is preliminary data.</text>
</comment>
<evidence type="ECO:0000256" key="3">
    <source>
        <dbReference type="ARBA" id="ARBA00010617"/>
    </source>
</evidence>
<comment type="subcellular location">
    <subcellularLocation>
        <location evidence="2">Membrane</location>
        <topology evidence="2">Single-pass membrane protein</topology>
    </subcellularLocation>
</comment>
<dbReference type="GO" id="GO:0006629">
    <property type="term" value="P:lipid metabolic process"/>
    <property type="evidence" value="ECO:0007669"/>
    <property type="project" value="UniProtKB-ARBA"/>
</dbReference>
<organism evidence="15 16">
    <name type="scientific">Dipteronia sinensis</name>
    <dbReference type="NCBI Taxonomy" id="43782"/>
    <lineage>
        <taxon>Eukaryota</taxon>
        <taxon>Viridiplantae</taxon>
        <taxon>Streptophyta</taxon>
        <taxon>Embryophyta</taxon>
        <taxon>Tracheophyta</taxon>
        <taxon>Spermatophyta</taxon>
        <taxon>Magnoliopsida</taxon>
        <taxon>eudicotyledons</taxon>
        <taxon>Gunneridae</taxon>
        <taxon>Pentapetalae</taxon>
        <taxon>rosids</taxon>
        <taxon>malvids</taxon>
        <taxon>Sapindales</taxon>
        <taxon>Sapindaceae</taxon>
        <taxon>Hippocastanoideae</taxon>
        <taxon>Acereae</taxon>
        <taxon>Dipteronia</taxon>
    </lineage>
</organism>